<gene>
    <name evidence="3" type="ORF">PROFUN_06275</name>
</gene>
<dbReference type="InterPro" id="IPR001357">
    <property type="entry name" value="BRCT_dom"/>
</dbReference>
<proteinExistence type="predicted"/>
<protein>
    <recommendedName>
        <fullName evidence="2">BRCT domain-containing protein</fullName>
    </recommendedName>
</protein>
<keyword evidence="4" id="KW-1185">Reference proteome</keyword>
<evidence type="ECO:0000313" key="3">
    <source>
        <dbReference type="EMBL" id="PRP82263.1"/>
    </source>
</evidence>
<dbReference type="PROSITE" id="PS50172">
    <property type="entry name" value="BRCT"/>
    <property type="match status" value="1"/>
</dbReference>
<dbReference type="InParanoid" id="A0A2P6NE72"/>
<name>A0A2P6NE72_9EUKA</name>
<dbReference type="Proteomes" id="UP000241769">
    <property type="component" value="Unassembled WGS sequence"/>
</dbReference>
<reference evidence="3 4" key="1">
    <citation type="journal article" date="2018" name="Genome Biol. Evol.">
        <title>Multiple Roots of Fruiting Body Formation in Amoebozoa.</title>
        <authorList>
            <person name="Hillmann F."/>
            <person name="Forbes G."/>
            <person name="Novohradska S."/>
            <person name="Ferling I."/>
            <person name="Riege K."/>
            <person name="Groth M."/>
            <person name="Westermann M."/>
            <person name="Marz M."/>
            <person name="Spaller T."/>
            <person name="Winckler T."/>
            <person name="Schaap P."/>
            <person name="Glockner G."/>
        </authorList>
    </citation>
    <scope>NUCLEOTIDE SEQUENCE [LARGE SCALE GENOMIC DNA]</scope>
    <source>
        <strain evidence="3 4">Jena</strain>
    </source>
</reference>
<feature type="region of interest" description="Disordered" evidence="1">
    <location>
        <begin position="115"/>
        <end position="134"/>
    </location>
</feature>
<accession>A0A2P6NE72</accession>
<organism evidence="3 4">
    <name type="scientific">Planoprotostelium fungivorum</name>
    <dbReference type="NCBI Taxonomy" id="1890364"/>
    <lineage>
        <taxon>Eukaryota</taxon>
        <taxon>Amoebozoa</taxon>
        <taxon>Evosea</taxon>
        <taxon>Variosea</taxon>
        <taxon>Cavosteliida</taxon>
        <taxon>Cavosteliaceae</taxon>
        <taxon>Planoprotostelium</taxon>
    </lineage>
</organism>
<sequence>MITKPRPVIGNEESRAAQKHIIRGYIWIRERNGYYPIKGNTPVTIGSADYANIRLSKARPLHCSLTATDQGENLSGLPRSIIVIRLEEEFIVSAQSKLNHLDVFFIEGHTLSFSKTGPTTPTSPNNKKSSPSRLDLVTSLDEKHRTRLRGYHIIISPDCMHRTEMEGWVYTMGGVVHETAGGFTQHLMKHDGNKSHHIMLSSRELPEISLSMMIAIGLGVPIVKLQWMNVVEMKQEYDTSPHLTLSDTRGKLKLNQPLCRIDMSCLNRHQLILNVENRLKSDWTTLLSVLKIESNGDENIDDVTRIVDGDIIDRTKFYELMILCGQYQAVTRSIDSPDGLPFPFLPTTSLEYMSIAPAILTNSTDRHSHTIASLLVEERGQTSKAYLKTLPEGSFTSGFAAGLFVFLYTSRTIRIFLRITIESLAKWSKHVQALLSSIPTVESEGEELGMKKVVVVAVKDYHRIVWKPQPGEKVKSGIDFIQHGVDIRKVPLASKKRRK</sequence>
<dbReference type="InterPro" id="IPR036420">
    <property type="entry name" value="BRCT_dom_sf"/>
</dbReference>
<dbReference type="EMBL" id="MDYQ01000107">
    <property type="protein sequence ID" value="PRP82263.1"/>
    <property type="molecule type" value="Genomic_DNA"/>
</dbReference>
<feature type="compositionally biased region" description="Low complexity" evidence="1">
    <location>
        <begin position="115"/>
        <end position="132"/>
    </location>
</feature>
<evidence type="ECO:0000313" key="4">
    <source>
        <dbReference type="Proteomes" id="UP000241769"/>
    </source>
</evidence>
<evidence type="ECO:0000259" key="2">
    <source>
        <dbReference type="PROSITE" id="PS50172"/>
    </source>
</evidence>
<feature type="domain" description="BRCT" evidence="2">
    <location>
        <begin position="143"/>
        <end position="228"/>
    </location>
</feature>
<dbReference type="SUPFAM" id="SSF52113">
    <property type="entry name" value="BRCT domain"/>
    <property type="match status" value="1"/>
</dbReference>
<dbReference type="AlphaFoldDB" id="A0A2P6NE72"/>
<evidence type="ECO:0000256" key="1">
    <source>
        <dbReference type="SAM" id="MobiDB-lite"/>
    </source>
</evidence>
<comment type="caution">
    <text evidence="3">The sequence shown here is derived from an EMBL/GenBank/DDBJ whole genome shotgun (WGS) entry which is preliminary data.</text>
</comment>